<dbReference type="AlphaFoldDB" id="A0AAN6WRW9"/>
<dbReference type="PANTHER" id="PTHR38046">
    <property type="entry name" value="CRYPTIC LOCI REGULATOR 2"/>
    <property type="match status" value="1"/>
</dbReference>
<reference evidence="3" key="1">
    <citation type="journal article" date="2023" name="Mol. Phylogenet. Evol.">
        <title>Genome-scale phylogeny and comparative genomics of the fungal order Sordariales.</title>
        <authorList>
            <person name="Hensen N."/>
            <person name="Bonometti L."/>
            <person name="Westerberg I."/>
            <person name="Brannstrom I.O."/>
            <person name="Guillou S."/>
            <person name="Cros-Aarteil S."/>
            <person name="Calhoun S."/>
            <person name="Haridas S."/>
            <person name="Kuo A."/>
            <person name="Mondo S."/>
            <person name="Pangilinan J."/>
            <person name="Riley R."/>
            <person name="LaButti K."/>
            <person name="Andreopoulos B."/>
            <person name="Lipzen A."/>
            <person name="Chen C."/>
            <person name="Yan M."/>
            <person name="Daum C."/>
            <person name="Ng V."/>
            <person name="Clum A."/>
            <person name="Steindorff A."/>
            <person name="Ohm R.A."/>
            <person name="Martin F."/>
            <person name="Silar P."/>
            <person name="Natvig D.O."/>
            <person name="Lalanne C."/>
            <person name="Gautier V."/>
            <person name="Ament-Velasquez S.L."/>
            <person name="Kruys A."/>
            <person name="Hutchinson M.I."/>
            <person name="Powell A.J."/>
            <person name="Barry K."/>
            <person name="Miller A.N."/>
            <person name="Grigoriev I.V."/>
            <person name="Debuchy R."/>
            <person name="Gladieux P."/>
            <person name="Hiltunen Thoren M."/>
            <person name="Johannesson H."/>
        </authorList>
    </citation>
    <scope>NUCLEOTIDE SEQUENCE</scope>
    <source>
        <strain evidence="3">PSN309</strain>
    </source>
</reference>
<proteinExistence type="predicted"/>
<dbReference type="InterPro" id="IPR031915">
    <property type="entry name" value="Clr2_N"/>
</dbReference>
<reference evidence="3" key="2">
    <citation type="submission" date="2023-05" db="EMBL/GenBank/DDBJ databases">
        <authorList>
            <consortium name="Lawrence Berkeley National Laboratory"/>
            <person name="Steindorff A."/>
            <person name="Hensen N."/>
            <person name="Bonometti L."/>
            <person name="Westerberg I."/>
            <person name="Brannstrom I.O."/>
            <person name="Guillou S."/>
            <person name="Cros-Aarteil S."/>
            <person name="Calhoun S."/>
            <person name="Haridas S."/>
            <person name="Kuo A."/>
            <person name="Mondo S."/>
            <person name="Pangilinan J."/>
            <person name="Riley R."/>
            <person name="Labutti K."/>
            <person name="Andreopoulos B."/>
            <person name="Lipzen A."/>
            <person name="Chen C."/>
            <person name="Yanf M."/>
            <person name="Daum C."/>
            <person name="Ng V."/>
            <person name="Clum A."/>
            <person name="Ohm R."/>
            <person name="Martin F."/>
            <person name="Silar P."/>
            <person name="Natvig D."/>
            <person name="Lalanne C."/>
            <person name="Gautier V."/>
            <person name="Ament-Velasquez S.L."/>
            <person name="Kruys A."/>
            <person name="Hutchinson M.I."/>
            <person name="Powell A.J."/>
            <person name="Barry K."/>
            <person name="Miller A.N."/>
            <person name="Grigoriev I.V."/>
            <person name="Debuchy R."/>
            <person name="Gladieux P."/>
            <person name="Thoren M.H."/>
            <person name="Johannesson H."/>
        </authorList>
    </citation>
    <scope>NUCLEOTIDE SEQUENCE</scope>
    <source>
        <strain evidence="3">PSN309</strain>
    </source>
</reference>
<dbReference type="EMBL" id="MU864413">
    <property type="protein sequence ID" value="KAK4186866.1"/>
    <property type="molecule type" value="Genomic_DNA"/>
</dbReference>
<name>A0AAN6WRW9_9PEZI</name>
<comment type="caution">
    <text evidence="3">The sequence shown here is derived from an EMBL/GenBank/DDBJ whole genome shotgun (WGS) entry which is preliminary data.</text>
</comment>
<feature type="region of interest" description="Disordered" evidence="1">
    <location>
        <begin position="163"/>
        <end position="245"/>
    </location>
</feature>
<dbReference type="GO" id="GO:0070824">
    <property type="term" value="C:SHREC complex"/>
    <property type="evidence" value="ECO:0007669"/>
    <property type="project" value="InterPro"/>
</dbReference>
<dbReference type="InterPro" id="IPR038986">
    <property type="entry name" value="Clr2"/>
</dbReference>
<organism evidence="3 4">
    <name type="scientific">Podospora australis</name>
    <dbReference type="NCBI Taxonomy" id="1536484"/>
    <lineage>
        <taxon>Eukaryota</taxon>
        <taxon>Fungi</taxon>
        <taxon>Dikarya</taxon>
        <taxon>Ascomycota</taxon>
        <taxon>Pezizomycotina</taxon>
        <taxon>Sordariomycetes</taxon>
        <taxon>Sordariomycetidae</taxon>
        <taxon>Sordariales</taxon>
        <taxon>Podosporaceae</taxon>
        <taxon>Podospora</taxon>
    </lineage>
</organism>
<evidence type="ECO:0000259" key="2">
    <source>
        <dbReference type="Pfam" id="PF16761"/>
    </source>
</evidence>
<protein>
    <recommendedName>
        <fullName evidence="2">Cryptic loci regulator 2 N-terminal domain-containing protein</fullName>
    </recommendedName>
</protein>
<dbReference type="Pfam" id="PF16761">
    <property type="entry name" value="Clr2_transil"/>
    <property type="match status" value="1"/>
</dbReference>
<gene>
    <name evidence="3" type="ORF">QBC35DRAFT_452807</name>
</gene>
<evidence type="ECO:0000256" key="1">
    <source>
        <dbReference type="SAM" id="MobiDB-lite"/>
    </source>
</evidence>
<evidence type="ECO:0000313" key="4">
    <source>
        <dbReference type="Proteomes" id="UP001302126"/>
    </source>
</evidence>
<sequence>MATSQAESKDERYLLLNIARSDGMGYSDLLNEPLNPNDDQDATQLERWEVIIGGHLAIQLYPQDETRFKLAKLPRGYELRAALRKGKDHSVSKDYYLYGHPASRRAMYRTPGEFALHCLWLVSASNDNTQCLCDLCPKYVENKLAEMQNAAGLSAAQQSHYQLQQQHQQQQSQQQSQQQQSQQQQTQQQPSQQQPQQQLRLAPAGNAAPALAQALAARQQQQQQQLQTQNQARQQAQPAVPARQQ</sequence>
<feature type="non-terminal residue" evidence="3">
    <location>
        <position position="245"/>
    </location>
</feature>
<accession>A0AAN6WRW9</accession>
<feature type="domain" description="Cryptic loci regulator 2 N-terminal" evidence="2">
    <location>
        <begin position="69"/>
        <end position="136"/>
    </location>
</feature>
<keyword evidence="4" id="KW-1185">Reference proteome</keyword>
<evidence type="ECO:0000313" key="3">
    <source>
        <dbReference type="EMBL" id="KAK4186866.1"/>
    </source>
</evidence>
<dbReference type="PANTHER" id="PTHR38046:SF1">
    <property type="entry name" value="CRYPTIC LOCI REGULATOR 2"/>
    <property type="match status" value="1"/>
</dbReference>
<dbReference type="GO" id="GO:0030466">
    <property type="term" value="P:silent mating-type cassette heterochromatin formation"/>
    <property type="evidence" value="ECO:0007669"/>
    <property type="project" value="TreeGrafter"/>
</dbReference>
<dbReference type="GO" id="GO:0031934">
    <property type="term" value="C:mating-type region heterochromatin"/>
    <property type="evidence" value="ECO:0007669"/>
    <property type="project" value="TreeGrafter"/>
</dbReference>
<dbReference type="GO" id="GO:0033553">
    <property type="term" value="C:rDNA heterochromatin"/>
    <property type="evidence" value="ECO:0007669"/>
    <property type="project" value="TreeGrafter"/>
</dbReference>
<dbReference type="Proteomes" id="UP001302126">
    <property type="component" value="Unassembled WGS sequence"/>
</dbReference>